<reference evidence="1 2" key="1">
    <citation type="journal article" date="2015" name="PLoS Negl. Trop. Dis.">
        <title>Distribution of Plasmids in Distinct Leptospira Pathogenic Species.</title>
        <authorList>
            <person name="Wang Y."/>
            <person name="Zhuang X."/>
            <person name="Zhong Y."/>
            <person name="Zhang C."/>
            <person name="Zhang Y."/>
            <person name="Zeng L."/>
            <person name="Zhu Y."/>
            <person name="He P."/>
            <person name="Dong K."/>
            <person name="Pal U."/>
            <person name="Guo X."/>
            <person name="Qin J."/>
        </authorList>
    </citation>
    <scope>NUCLEOTIDE SEQUENCE [LARGE SCALE GENOMIC DNA]</scope>
    <source>
        <strain evidence="1 2">56604</strain>
    </source>
</reference>
<dbReference type="EMBL" id="CP012029">
    <property type="protein sequence ID" value="ALO26101.1"/>
    <property type="molecule type" value="Genomic_DNA"/>
</dbReference>
<organism evidence="1">
    <name type="scientific">Leptospira borgpetersenii serovar Ballum</name>
    <dbReference type="NCBI Taxonomy" id="280505"/>
    <lineage>
        <taxon>Bacteria</taxon>
        <taxon>Pseudomonadati</taxon>
        <taxon>Spirochaetota</taxon>
        <taxon>Spirochaetia</taxon>
        <taxon>Leptospirales</taxon>
        <taxon>Leptospiraceae</taxon>
        <taxon>Leptospira</taxon>
    </lineage>
</organism>
<evidence type="ECO:0000313" key="2">
    <source>
        <dbReference type="Proteomes" id="UP000058857"/>
    </source>
</evidence>
<sequence length="51" mass="6045">MGILSFHKKFSRKMAKGFPALGMFRKNSLNIRFSDRRSNIEIPKKNFQRKS</sequence>
<name>A0A0S2IRF8_LEPBO</name>
<protein>
    <submittedName>
        <fullName evidence="1">Uncharacterized protein</fullName>
    </submittedName>
</protein>
<gene>
    <name evidence="1" type="ORF">LBBP_01822</name>
</gene>
<evidence type="ECO:0000313" key="1">
    <source>
        <dbReference type="EMBL" id="ALO26101.1"/>
    </source>
</evidence>
<dbReference type="AlphaFoldDB" id="A0A0S2IRF8"/>
<dbReference type="PATRIC" id="fig|280505.15.peg.1786"/>
<accession>A0A0S2IRF8</accession>
<dbReference type="Proteomes" id="UP000058857">
    <property type="component" value="Chromosome 1"/>
</dbReference>
<proteinExistence type="predicted"/>